<comment type="caution">
    <text evidence="1">The sequence shown here is derived from an EMBL/GenBank/DDBJ whole genome shotgun (WGS) entry which is preliminary data.</text>
</comment>
<dbReference type="Proteomes" id="UP001497535">
    <property type="component" value="Unassembled WGS sequence"/>
</dbReference>
<protein>
    <submittedName>
        <fullName evidence="1">Uncharacterized protein</fullName>
    </submittedName>
</protein>
<keyword evidence="2" id="KW-1185">Reference proteome</keyword>
<evidence type="ECO:0000313" key="2">
    <source>
        <dbReference type="Proteomes" id="UP001497535"/>
    </source>
</evidence>
<accession>A0ACB0XPS3</accession>
<organism evidence="1 2">
    <name type="scientific">Meloidogyne enterolobii</name>
    <name type="common">Root-knot nematode worm</name>
    <name type="synonym">Meloidogyne mayaguensis</name>
    <dbReference type="NCBI Taxonomy" id="390850"/>
    <lineage>
        <taxon>Eukaryota</taxon>
        <taxon>Metazoa</taxon>
        <taxon>Ecdysozoa</taxon>
        <taxon>Nematoda</taxon>
        <taxon>Chromadorea</taxon>
        <taxon>Rhabditida</taxon>
        <taxon>Tylenchina</taxon>
        <taxon>Tylenchomorpha</taxon>
        <taxon>Tylenchoidea</taxon>
        <taxon>Meloidogynidae</taxon>
        <taxon>Meloidogyninae</taxon>
        <taxon>Meloidogyne</taxon>
    </lineage>
</organism>
<evidence type="ECO:0000313" key="1">
    <source>
        <dbReference type="EMBL" id="CAK5011650.1"/>
    </source>
</evidence>
<sequence length="153" mass="17780">MLSCLKKAHIEAQNAHIKHKRAFENRYLSRHEVDKAQLAANNKSTICEQGKQNYASQLAATNQAKSDFYNILLPRLLEEMRQLEIERINFTREIMLESVKAETDVLHIKQRCYEDMNNAIKTVNPEHDTLLVVEQTKTGYTHPADFEFEDFGN</sequence>
<gene>
    <name evidence="1" type="ORF">MENTE1834_LOCUS1976</name>
</gene>
<proteinExistence type="predicted"/>
<dbReference type="EMBL" id="CAVMJV010000001">
    <property type="protein sequence ID" value="CAK5011650.1"/>
    <property type="molecule type" value="Genomic_DNA"/>
</dbReference>
<name>A0ACB0XPS3_MELEN</name>
<reference evidence="1" key="1">
    <citation type="submission" date="2023-11" db="EMBL/GenBank/DDBJ databases">
        <authorList>
            <person name="Poullet M."/>
        </authorList>
    </citation>
    <scope>NUCLEOTIDE SEQUENCE</scope>
    <source>
        <strain evidence="1">E1834</strain>
    </source>
</reference>